<dbReference type="Pfam" id="PF06835">
    <property type="entry name" value="LptC"/>
    <property type="match status" value="1"/>
</dbReference>
<evidence type="ECO:0000256" key="2">
    <source>
        <dbReference type="ARBA" id="ARBA00022519"/>
    </source>
</evidence>
<organism evidence="7 8">
    <name type="scientific">Nitrosospira multiformis</name>
    <dbReference type="NCBI Taxonomy" id="1231"/>
    <lineage>
        <taxon>Bacteria</taxon>
        <taxon>Pseudomonadati</taxon>
        <taxon>Pseudomonadota</taxon>
        <taxon>Betaproteobacteria</taxon>
        <taxon>Nitrosomonadales</taxon>
        <taxon>Nitrosomonadaceae</taxon>
        <taxon>Nitrosospira</taxon>
    </lineage>
</organism>
<name>A0A1H8NRF8_9PROT</name>
<evidence type="ECO:0000256" key="6">
    <source>
        <dbReference type="SAM" id="Phobius"/>
    </source>
</evidence>
<dbReference type="GO" id="GO:0005886">
    <property type="term" value="C:plasma membrane"/>
    <property type="evidence" value="ECO:0007669"/>
    <property type="project" value="InterPro"/>
</dbReference>
<dbReference type="InterPro" id="IPR026265">
    <property type="entry name" value="LptC"/>
</dbReference>
<sequence>MIGRLRFGFLFVIVALFASLLILLNQDGHTPLLAPESISVRAPDYVLEDFSAIRTDENDAGYKMLLGKKMVHYPDDDSAELEQPRLITIEPGKPSVQLQADHAKMSAEGEDIYLSGNVVIVRNAGKGRGETILTTSLLHLIPDQDIARTDKPVEITETNATIRAIGMEMNNRTGNTQLLSQVKVVHDKKR</sequence>
<keyword evidence="1" id="KW-1003">Cell membrane</keyword>
<dbReference type="PANTHER" id="PTHR37481:SF1">
    <property type="entry name" value="LIPOPOLYSACCHARIDE EXPORT SYSTEM PROTEIN LPTC"/>
    <property type="match status" value="1"/>
</dbReference>
<keyword evidence="4 6" id="KW-1133">Transmembrane helix</keyword>
<keyword evidence="2" id="KW-0997">Cell inner membrane</keyword>
<dbReference type="GO" id="GO:0017089">
    <property type="term" value="F:glycolipid transfer activity"/>
    <property type="evidence" value="ECO:0007669"/>
    <property type="project" value="TreeGrafter"/>
</dbReference>
<protein>
    <submittedName>
        <fullName evidence="7">Lipopolysaccharide export system protein LptC</fullName>
    </submittedName>
</protein>
<dbReference type="Gene3D" id="2.60.450.10">
    <property type="entry name" value="Lipopolysaccharide (LPS) transport protein A like domain"/>
    <property type="match status" value="1"/>
</dbReference>
<dbReference type="Proteomes" id="UP000183898">
    <property type="component" value="Unassembled WGS sequence"/>
</dbReference>
<proteinExistence type="predicted"/>
<accession>A0A1H8NRF8</accession>
<keyword evidence="3 6" id="KW-0812">Transmembrane</keyword>
<keyword evidence="5 6" id="KW-0472">Membrane</keyword>
<dbReference type="GO" id="GO:0030288">
    <property type="term" value="C:outer membrane-bounded periplasmic space"/>
    <property type="evidence" value="ECO:0007669"/>
    <property type="project" value="TreeGrafter"/>
</dbReference>
<dbReference type="NCBIfam" id="TIGR04409">
    <property type="entry name" value="LptC_YrbK"/>
    <property type="match status" value="1"/>
</dbReference>
<reference evidence="7 8" key="1">
    <citation type="submission" date="2016-10" db="EMBL/GenBank/DDBJ databases">
        <authorList>
            <person name="de Groot N.N."/>
        </authorList>
    </citation>
    <scope>NUCLEOTIDE SEQUENCE [LARGE SCALE GENOMIC DNA]</scope>
    <source>
        <strain evidence="7 8">Nl18</strain>
    </source>
</reference>
<dbReference type="EMBL" id="FOCT01000017">
    <property type="protein sequence ID" value="SEO32149.1"/>
    <property type="molecule type" value="Genomic_DNA"/>
</dbReference>
<evidence type="ECO:0000256" key="3">
    <source>
        <dbReference type="ARBA" id="ARBA00022692"/>
    </source>
</evidence>
<dbReference type="AlphaFoldDB" id="A0A1H8NRF8"/>
<evidence type="ECO:0000313" key="8">
    <source>
        <dbReference type="Proteomes" id="UP000183898"/>
    </source>
</evidence>
<dbReference type="PANTHER" id="PTHR37481">
    <property type="entry name" value="LIPOPOLYSACCHARIDE EXPORT SYSTEM PROTEIN LPTC"/>
    <property type="match status" value="1"/>
</dbReference>
<evidence type="ECO:0000313" key="7">
    <source>
        <dbReference type="EMBL" id="SEO32149.1"/>
    </source>
</evidence>
<dbReference type="GO" id="GO:0015221">
    <property type="term" value="F:lipopolysaccharide transmembrane transporter activity"/>
    <property type="evidence" value="ECO:0007669"/>
    <property type="project" value="InterPro"/>
</dbReference>
<gene>
    <name evidence="7" type="ORF">SAMN05216404_11751</name>
</gene>
<evidence type="ECO:0000256" key="1">
    <source>
        <dbReference type="ARBA" id="ARBA00022475"/>
    </source>
</evidence>
<feature type="transmembrane region" description="Helical" evidence="6">
    <location>
        <begin position="7"/>
        <end position="24"/>
    </location>
</feature>
<dbReference type="RefSeq" id="WP_074748936.1">
    <property type="nucleotide sequence ID" value="NZ_FOCT01000017.1"/>
</dbReference>
<evidence type="ECO:0000256" key="4">
    <source>
        <dbReference type="ARBA" id="ARBA00022989"/>
    </source>
</evidence>
<dbReference type="InterPro" id="IPR010664">
    <property type="entry name" value="LipoPS_assembly_LptC-rel"/>
</dbReference>
<evidence type="ECO:0000256" key="5">
    <source>
        <dbReference type="ARBA" id="ARBA00023136"/>
    </source>
</evidence>
<dbReference type="InterPro" id="IPR052363">
    <property type="entry name" value="LPS_export_LptC"/>
</dbReference>